<evidence type="ECO:0008006" key="3">
    <source>
        <dbReference type="Google" id="ProtNLM"/>
    </source>
</evidence>
<comment type="caution">
    <text evidence="1">The sequence shown here is derived from an EMBL/GenBank/DDBJ whole genome shotgun (WGS) entry which is preliminary data.</text>
</comment>
<evidence type="ECO:0000313" key="1">
    <source>
        <dbReference type="EMBL" id="MCU5781386.1"/>
    </source>
</evidence>
<reference evidence="1" key="1">
    <citation type="submission" date="2012-09" db="EMBL/GenBank/DDBJ databases">
        <title>Genome Sequence of alkane-degrading Bacterium Alcanivorax balearicus MACL04.</title>
        <authorList>
            <person name="Lai Q."/>
            <person name="Shao Z."/>
        </authorList>
    </citation>
    <scope>NUCLEOTIDE SEQUENCE</scope>
    <source>
        <strain evidence="1">MACL04</strain>
    </source>
</reference>
<protein>
    <recommendedName>
        <fullName evidence="3">Sporadically distributed protein, TIGR04141 family</fullName>
    </recommendedName>
</protein>
<dbReference type="RefSeq" id="WP_262459454.1">
    <property type="nucleotide sequence ID" value="NZ_ARXS01000002.1"/>
</dbReference>
<keyword evidence="2" id="KW-1185">Reference proteome</keyword>
<sequence length="537" mass="61311">MAKEPKIDLSIYLAKGGMANPDENVKNAGTLKKSTLDLGQNCLATLYVRQQTSNAPKWVTFFQDFVDASVFGRNSSTGALLSIPWQQRTFLISFGQGWHNIDSAKIETEFGLRAALNILDPTSIRSIDKSTLEAQPTQLREQSGRATEVQYFGIDVERDLLRAVTGKPTEEYFGSRVSGLDSIHLSLEIDPMDLPDLLGRLLVAYRSDGYKNGPFSWIDHIGQIRDPELIEDLDDQLIDSINRREVDKIWMSVPEIIDWNRVVGFRYSMGRREPRVYDVRVLDFLETFKDRKVTQEKLMQRKIYCVDADDNPVLDRPAYYYLYAEVERNNEVCLLNNGKWYQVERRYADIINKKFDAITRYDRQLPSYDDESEGAYNSRVSNDDPAQYVLMDRDLAYVPGSASGVEVCDLYRNEREFIHVKRYGGSSVLSHLFNQGLVSGELFRMDAEYRSIVNDKLPDDRKIDDPEKSPLAGEYRVVYAVISESSDPLSVPFFSKISLKNCISRLEAMGFTAMLAKISVEEKRKVLKAYAAAPDKI</sequence>
<dbReference type="Proteomes" id="UP001064106">
    <property type="component" value="Unassembled WGS sequence"/>
</dbReference>
<dbReference type="Pfam" id="PF19614">
    <property type="entry name" value="DUF6119"/>
    <property type="match status" value="1"/>
</dbReference>
<dbReference type="NCBIfam" id="TIGR04141">
    <property type="entry name" value="TIGR04141 family sporadically distributed protein"/>
    <property type="match status" value="1"/>
</dbReference>
<evidence type="ECO:0000313" key="2">
    <source>
        <dbReference type="Proteomes" id="UP001064106"/>
    </source>
</evidence>
<proteinExistence type="predicted"/>
<dbReference type="InterPro" id="IPR026487">
    <property type="entry name" value="CHP04141"/>
</dbReference>
<name>A0ABT2QV28_9GAMM</name>
<dbReference type="EMBL" id="ARXS01000002">
    <property type="protein sequence ID" value="MCU5781386.1"/>
    <property type="molecule type" value="Genomic_DNA"/>
</dbReference>
<gene>
    <name evidence="1" type="ORF">MA04_00686</name>
</gene>
<accession>A0ABT2QV28</accession>
<organism evidence="1 2">
    <name type="scientific">Alloalcanivorax balearicus MACL04</name>
    <dbReference type="NCBI Taxonomy" id="1177182"/>
    <lineage>
        <taxon>Bacteria</taxon>
        <taxon>Pseudomonadati</taxon>
        <taxon>Pseudomonadota</taxon>
        <taxon>Gammaproteobacteria</taxon>
        <taxon>Oceanospirillales</taxon>
        <taxon>Alcanivoracaceae</taxon>
        <taxon>Alloalcanivorax</taxon>
    </lineage>
</organism>